<protein>
    <submittedName>
        <fullName evidence="3">Peptidase, S41 family</fullName>
    </submittedName>
</protein>
<dbReference type="Pfam" id="PF03572">
    <property type="entry name" value="Peptidase_S41"/>
    <property type="match status" value="1"/>
</dbReference>
<evidence type="ECO:0000259" key="2">
    <source>
        <dbReference type="SMART" id="SM00245"/>
    </source>
</evidence>
<dbReference type="PANTHER" id="PTHR11261:SF3">
    <property type="entry name" value="RETINOL-BINDING PROTEIN 3"/>
    <property type="match status" value="1"/>
</dbReference>
<keyword evidence="4" id="KW-1185">Reference proteome</keyword>
<dbReference type="AlphaFoldDB" id="D1PYG7"/>
<evidence type="ECO:0000313" key="4">
    <source>
        <dbReference type="Proteomes" id="UP000003160"/>
    </source>
</evidence>
<dbReference type="RefSeq" id="WP_007174105.1">
    <property type="nucleotide sequence ID" value="NZ_GG704781.1"/>
</dbReference>
<sequence length="334" mass="37943">MKNKFLLSITSLILLTLSACVTEDEFADNPRGNFEALWKIMDEHYCFFKEKGVDWNEVYSKYSKQINEEMTKNQLFEVMCNMLAEVKDGHVNLFSPFDLGRYWGFHEKYPSNYSDTLINKYLGTDYKIAGGFRYRILDDNVGYIQCSTFQNSIGASNLDEILLYLAPCNGLIIDLRQNGGGLVTSAEELAARFTNEPLLVGYMRHKTGKGHNDFSKMTEQTLKPARRVRWQKKVVVLTNRQVFSAANEFVKYMKCCPKATIMGDKTGGGAGLPFSSEIPNGWSVRFSACPMYDKDKQSTEDGIMPDISVSLSLVDFWRGQDTIIEAARAFLRNP</sequence>
<dbReference type="SUPFAM" id="SSF52096">
    <property type="entry name" value="ClpP/crotonase"/>
    <property type="match status" value="1"/>
</dbReference>
<dbReference type="Proteomes" id="UP000003160">
    <property type="component" value="Unassembled WGS sequence"/>
</dbReference>
<dbReference type="EMBL" id="ACKS01000077">
    <property type="protein sequence ID" value="EFA43632.1"/>
    <property type="molecule type" value="Genomic_DNA"/>
</dbReference>
<dbReference type="PROSITE" id="PS51257">
    <property type="entry name" value="PROKAR_LIPOPROTEIN"/>
    <property type="match status" value="1"/>
</dbReference>
<dbReference type="SMART" id="SM00245">
    <property type="entry name" value="TSPc"/>
    <property type="match status" value="1"/>
</dbReference>
<feature type="signal peptide" evidence="1">
    <location>
        <begin position="1"/>
        <end position="27"/>
    </location>
</feature>
<evidence type="ECO:0000256" key="1">
    <source>
        <dbReference type="SAM" id="SignalP"/>
    </source>
</evidence>
<dbReference type="Gene3D" id="3.30.750.44">
    <property type="match status" value="1"/>
</dbReference>
<comment type="caution">
    <text evidence="3">The sequence shown here is derived from an EMBL/GenBank/DDBJ whole genome shotgun (WGS) entry which is preliminary data.</text>
</comment>
<dbReference type="Pfam" id="PF14684">
    <property type="entry name" value="Tricorn_C1"/>
    <property type="match status" value="1"/>
</dbReference>
<gene>
    <name evidence="3" type="ORF">HMPREF0645_2002</name>
</gene>
<feature type="chain" id="PRO_5003024976" evidence="1">
    <location>
        <begin position="28"/>
        <end position="334"/>
    </location>
</feature>
<proteinExistence type="predicted"/>
<dbReference type="InterPro" id="IPR029045">
    <property type="entry name" value="ClpP/crotonase-like_dom_sf"/>
</dbReference>
<feature type="domain" description="Tail specific protease" evidence="2">
    <location>
        <begin position="110"/>
        <end position="310"/>
    </location>
</feature>
<evidence type="ECO:0000313" key="3">
    <source>
        <dbReference type="EMBL" id="EFA43632.1"/>
    </source>
</evidence>
<dbReference type="InterPro" id="IPR028204">
    <property type="entry name" value="Tricorn_C1"/>
</dbReference>
<dbReference type="eggNOG" id="COG0793">
    <property type="taxonomic scope" value="Bacteria"/>
</dbReference>
<organism evidence="3 4">
    <name type="scientific">Hallella bergensis DSM 17361</name>
    <dbReference type="NCBI Taxonomy" id="585502"/>
    <lineage>
        <taxon>Bacteria</taxon>
        <taxon>Pseudomonadati</taxon>
        <taxon>Bacteroidota</taxon>
        <taxon>Bacteroidia</taxon>
        <taxon>Bacteroidales</taxon>
        <taxon>Prevotellaceae</taxon>
        <taxon>Hallella</taxon>
    </lineage>
</organism>
<dbReference type="OrthoDB" id="6397760at2"/>
<dbReference type="GO" id="GO:0006508">
    <property type="term" value="P:proteolysis"/>
    <property type="evidence" value="ECO:0007669"/>
    <property type="project" value="InterPro"/>
</dbReference>
<dbReference type="GO" id="GO:0008236">
    <property type="term" value="F:serine-type peptidase activity"/>
    <property type="evidence" value="ECO:0007669"/>
    <property type="project" value="InterPro"/>
</dbReference>
<dbReference type="PANTHER" id="PTHR11261">
    <property type="entry name" value="INTERPHOTORECEPTOR RETINOID-BINDING PROTEIN"/>
    <property type="match status" value="1"/>
</dbReference>
<name>D1PYG7_9BACT</name>
<dbReference type="HOGENOM" id="CLU_034080_0_0_10"/>
<dbReference type="CDD" id="cd07563">
    <property type="entry name" value="Peptidase_S41_IRBP"/>
    <property type="match status" value="1"/>
</dbReference>
<dbReference type="Gene3D" id="3.90.226.10">
    <property type="entry name" value="2-enoyl-CoA Hydratase, Chain A, domain 1"/>
    <property type="match status" value="1"/>
</dbReference>
<accession>D1PYG7</accession>
<keyword evidence="1" id="KW-0732">Signal</keyword>
<reference evidence="3 4" key="1">
    <citation type="submission" date="2009-10" db="EMBL/GenBank/DDBJ databases">
        <authorList>
            <person name="Qin X."/>
            <person name="Bachman B."/>
            <person name="Battles P."/>
            <person name="Bell A."/>
            <person name="Bess C."/>
            <person name="Bickham C."/>
            <person name="Chaboub L."/>
            <person name="Chen D."/>
            <person name="Coyle M."/>
            <person name="Deiros D.R."/>
            <person name="Dinh H."/>
            <person name="Forbes L."/>
            <person name="Fowler G."/>
            <person name="Francisco L."/>
            <person name="Fu Q."/>
            <person name="Gubbala S."/>
            <person name="Hale W."/>
            <person name="Han Y."/>
            <person name="Hemphill L."/>
            <person name="Highlander S.K."/>
            <person name="Hirani K."/>
            <person name="Hogues M."/>
            <person name="Jackson L."/>
            <person name="Jakkamsetti A."/>
            <person name="Javaid M."/>
            <person name="Jiang H."/>
            <person name="Korchina V."/>
            <person name="Kovar C."/>
            <person name="Lara F."/>
            <person name="Lee S."/>
            <person name="Mata R."/>
            <person name="Mathew T."/>
            <person name="Moen C."/>
            <person name="Morales K."/>
            <person name="Munidasa M."/>
            <person name="Nazareth L."/>
            <person name="Ngo R."/>
            <person name="Nguyen L."/>
            <person name="Okwuonu G."/>
            <person name="Ongeri F."/>
            <person name="Patil S."/>
            <person name="Petrosino J."/>
            <person name="Pham C."/>
            <person name="Pham P."/>
            <person name="Pu L.-L."/>
            <person name="Puazo M."/>
            <person name="Raj R."/>
            <person name="Reid J."/>
            <person name="Rouhana J."/>
            <person name="Saada N."/>
            <person name="Shang Y."/>
            <person name="Simmons D."/>
            <person name="Thornton R."/>
            <person name="Warren J."/>
            <person name="Weissenberger G."/>
            <person name="Zhang J."/>
            <person name="Zhang L."/>
            <person name="Zhou C."/>
            <person name="Zhu D."/>
            <person name="Muzny D."/>
            <person name="Worley K."/>
            <person name="Gibbs R."/>
        </authorList>
    </citation>
    <scope>NUCLEOTIDE SEQUENCE [LARGE SCALE GENOMIC DNA]</scope>
    <source>
        <strain evidence="3 4">DSM 17361</strain>
    </source>
</reference>
<dbReference type="InterPro" id="IPR005151">
    <property type="entry name" value="Tail-specific_protease"/>
</dbReference>